<comment type="caution">
    <text evidence="1">The sequence shown here is derived from an EMBL/GenBank/DDBJ whole genome shotgun (WGS) entry which is preliminary data.</text>
</comment>
<dbReference type="eggNOG" id="COG1917">
    <property type="taxonomic scope" value="Bacteria"/>
</dbReference>
<evidence type="ECO:0000313" key="2">
    <source>
        <dbReference type="Proteomes" id="UP000030021"/>
    </source>
</evidence>
<dbReference type="STRING" id="215743.ROSMUCSMR3_01049"/>
<dbReference type="RefSeq" id="WP_037272885.1">
    <property type="nucleotide sequence ID" value="NZ_KN293979.1"/>
</dbReference>
<dbReference type="AlphaFoldDB" id="A0A0A0HQP8"/>
<dbReference type="EMBL" id="AONH01000010">
    <property type="protein sequence ID" value="KGM88358.1"/>
    <property type="molecule type" value="Genomic_DNA"/>
</dbReference>
<sequence length="113" mass="12866">MGRSHWHVIEEKGGGALTVARRMPVRFDLAVETVLSGTTGRRRLAHLVRQDLWRALQSLRGFAPAVQVRRDERSMHVRAGGAVMGRFDRIGYEALIAQVLEDEAKRARWMGRF</sequence>
<protein>
    <submittedName>
        <fullName evidence="1">Uncharacterized protein</fullName>
    </submittedName>
</protein>
<dbReference type="PATRIC" id="fig|1288298.3.peg.2072"/>
<dbReference type="HOGENOM" id="CLU_151246_0_0_5"/>
<accession>A0A0A0HQP8</accession>
<organism evidence="1 2">
    <name type="scientific">Roseovarius mucosus DSM 17069</name>
    <dbReference type="NCBI Taxonomy" id="1288298"/>
    <lineage>
        <taxon>Bacteria</taxon>
        <taxon>Pseudomonadati</taxon>
        <taxon>Pseudomonadota</taxon>
        <taxon>Alphaproteobacteria</taxon>
        <taxon>Rhodobacterales</taxon>
        <taxon>Roseobacteraceae</taxon>
        <taxon>Roseovarius</taxon>
    </lineage>
</organism>
<dbReference type="OrthoDB" id="7658483at2"/>
<name>A0A0A0HQP8_9RHOB</name>
<dbReference type="Proteomes" id="UP000030021">
    <property type="component" value="Unassembled WGS sequence"/>
</dbReference>
<reference evidence="1 2" key="1">
    <citation type="submission" date="2013-01" db="EMBL/GenBank/DDBJ databases">
        <authorList>
            <person name="Fiebig A."/>
            <person name="Goeker M."/>
            <person name="Klenk H.-P.P."/>
        </authorList>
    </citation>
    <scope>NUCLEOTIDE SEQUENCE [LARGE SCALE GENOMIC DNA]</scope>
    <source>
        <strain evidence="1 2">DSM 17069</strain>
    </source>
</reference>
<evidence type="ECO:0000313" key="1">
    <source>
        <dbReference type="EMBL" id="KGM88358.1"/>
    </source>
</evidence>
<gene>
    <name evidence="1" type="ORF">rosmuc_02056</name>
</gene>
<proteinExistence type="predicted"/>